<keyword evidence="2" id="KW-0238">DNA-binding</keyword>
<dbReference type="Pfam" id="PF12625">
    <property type="entry name" value="Arabinose_bd"/>
    <property type="match status" value="1"/>
</dbReference>
<dbReference type="Gene3D" id="1.10.10.60">
    <property type="entry name" value="Homeodomain-like"/>
    <property type="match status" value="1"/>
</dbReference>
<feature type="domain" description="HTH araC/xylS-type" evidence="4">
    <location>
        <begin position="241"/>
        <end position="340"/>
    </location>
</feature>
<proteinExistence type="predicted"/>
<keyword evidence="1" id="KW-0805">Transcription regulation</keyword>
<evidence type="ECO:0000256" key="3">
    <source>
        <dbReference type="ARBA" id="ARBA00023163"/>
    </source>
</evidence>
<gene>
    <name evidence="5" type="ORF">QZM70_32730</name>
</gene>
<name>A0ABT8P385_9BURK</name>
<dbReference type="SMART" id="SM00342">
    <property type="entry name" value="HTH_ARAC"/>
    <property type="match status" value="1"/>
</dbReference>
<dbReference type="Pfam" id="PF12833">
    <property type="entry name" value="HTH_18"/>
    <property type="match status" value="1"/>
</dbReference>
<accession>A0ABT8P385</accession>
<comment type="caution">
    <text evidence="5">The sequence shown here is derived from an EMBL/GenBank/DDBJ whole genome shotgun (WGS) entry which is preliminary data.</text>
</comment>
<dbReference type="PANTHER" id="PTHR47894:SF1">
    <property type="entry name" value="HTH-TYPE TRANSCRIPTIONAL REGULATOR VQSM"/>
    <property type="match status" value="1"/>
</dbReference>
<evidence type="ECO:0000256" key="1">
    <source>
        <dbReference type="ARBA" id="ARBA00023015"/>
    </source>
</evidence>
<keyword evidence="6" id="KW-1185">Reference proteome</keyword>
<dbReference type="PANTHER" id="PTHR47894">
    <property type="entry name" value="HTH-TYPE TRANSCRIPTIONAL REGULATOR GADX"/>
    <property type="match status" value="1"/>
</dbReference>
<keyword evidence="3" id="KW-0804">Transcription</keyword>
<dbReference type="EMBL" id="JAUJQL010000023">
    <property type="protein sequence ID" value="MDN7527720.1"/>
    <property type="molecule type" value="Genomic_DNA"/>
</dbReference>
<dbReference type="PROSITE" id="PS01124">
    <property type="entry name" value="HTH_ARAC_FAMILY_2"/>
    <property type="match status" value="1"/>
</dbReference>
<evidence type="ECO:0000313" key="5">
    <source>
        <dbReference type="EMBL" id="MDN7527720.1"/>
    </source>
</evidence>
<organism evidence="5 6">
    <name type="scientific">Burkholderia orbicola</name>
    <dbReference type="NCBI Taxonomy" id="2978683"/>
    <lineage>
        <taxon>Bacteria</taxon>
        <taxon>Pseudomonadati</taxon>
        <taxon>Pseudomonadota</taxon>
        <taxon>Betaproteobacteria</taxon>
        <taxon>Burkholderiales</taxon>
        <taxon>Burkholderiaceae</taxon>
        <taxon>Burkholderia</taxon>
        <taxon>Burkholderia cepacia complex</taxon>
    </lineage>
</organism>
<dbReference type="InterPro" id="IPR018060">
    <property type="entry name" value="HTH_AraC"/>
</dbReference>
<reference evidence="5" key="1">
    <citation type="submission" date="2023-07" db="EMBL/GenBank/DDBJ databases">
        <title>A collection of bacterial strains from the Burkholderia cepacia Research Laboratory and Repository.</title>
        <authorList>
            <person name="Lipuma J."/>
            <person name="Spilker T."/>
            <person name="Caverly L."/>
        </authorList>
    </citation>
    <scope>NUCLEOTIDE SEQUENCE</scope>
    <source>
        <strain evidence="5">AU45194</strain>
    </source>
</reference>
<evidence type="ECO:0000256" key="2">
    <source>
        <dbReference type="ARBA" id="ARBA00023125"/>
    </source>
</evidence>
<dbReference type="InterPro" id="IPR009057">
    <property type="entry name" value="Homeodomain-like_sf"/>
</dbReference>
<protein>
    <submittedName>
        <fullName evidence="5">AraC family transcriptional regulator</fullName>
    </submittedName>
</protein>
<evidence type="ECO:0000313" key="6">
    <source>
        <dbReference type="Proteomes" id="UP001172217"/>
    </source>
</evidence>
<sequence>MTLRDIVHCHPMSAPTAYYASTYVNLLFDYLQDQGLDAVHVLGESSPNCQEVRLYALDHWRRLLERAAEVCNDPLLGLHVGQRIAPAHLGVLGYALGACPDVGAVLQRWQQYDRVVANVTPAELRTEGKSVVMTWPRSTEPTGPLVDETALAAMTRFTRAMTDGDVRLEEVCFVNATPQDTTPYLAYFGCPVKFDQPETSLRFPVDLLQAPLRQPDEALLRIMELQVQALLGAMPKMDDMEHAIRQAVAGLARQGEVSLETVASSMHMTPRTLQRRLDKLGLKFRELRDDTRRRIAENYLKDPRLSLAEVAWILGYSEHSAFTRAFRRWTSQSPQAWRREMDA</sequence>
<dbReference type="Proteomes" id="UP001172217">
    <property type="component" value="Unassembled WGS sequence"/>
</dbReference>
<evidence type="ECO:0000259" key="4">
    <source>
        <dbReference type="PROSITE" id="PS01124"/>
    </source>
</evidence>
<dbReference type="InterPro" id="IPR032687">
    <property type="entry name" value="AraC-type_N"/>
</dbReference>
<dbReference type="SUPFAM" id="SSF46689">
    <property type="entry name" value="Homeodomain-like"/>
    <property type="match status" value="1"/>
</dbReference>